<reference evidence="1" key="2">
    <citation type="submission" date="2021-04" db="EMBL/GenBank/DDBJ databases">
        <authorList>
            <person name="Gilroy R."/>
        </authorList>
    </citation>
    <scope>NUCLEOTIDE SEQUENCE</scope>
    <source>
        <strain evidence="1">ChiSxjej6B18-287</strain>
    </source>
</reference>
<protein>
    <submittedName>
        <fullName evidence="1">Arginase family protein</fullName>
    </submittedName>
</protein>
<organism evidence="1 2">
    <name type="scientific">Candidatus Blautia merdigallinarum</name>
    <dbReference type="NCBI Taxonomy" id="2838495"/>
    <lineage>
        <taxon>Bacteria</taxon>
        <taxon>Bacillati</taxon>
        <taxon>Bacillota</taxon>
        <taxon>Clostridia</taxon>
        <taxon>Lachnospirales</taxon>
        <taxon>Lachnospiraceae</taxon>
        <taxon>Blautia</taxon>
    </lineage>
</organism>
<dbReference type="GO" id="GO:0033389">
    <property type="term" value="P:putrescine biosynthetic process from arginine, via agmatine"/>
    <property type="evidence" value="ECO:0007669"/>
    <property type="project" value="TreeGrafter"/>
</dbReference>
<dbReference type="Proteomes" id="UP000823893">
    <property type="component" value="Unassembled WGS sequence"/>
</dbReference>
<dbReference type="Pfam" id="PF00491">
    <property type="entry name" value="Arginase"/>
    <property type="match status" value="1"/>
</dbReference>
<sequence length="265" mass="30853">MWNEDFRDMKPVVMDFSGIYREEDFLKEEEAFWLDCRKLQGVNCYCSQEAEQEILDKIRELPVEGIRFLDSGNYHYLTKIWLEKMETPFSLLVFDNHTDMQEAAFFGLLSCGSWAGEVLENHPMLEGICVAGPSCRDFQEYKGENQEKLTRICREELLDKGEQLLLEFLEKDRELPLYISVDKDVLRTSEARTNWDQGDLSLEQLFKWLELAFEKRKVLAVDICGENPPDTASAVSGENLEINARTNKKLLAFIKNHMKCQVILD</sequence>
<dbReference type="GO" id="GO:0046872">
    <property type="term" value="F:metal ion binding"/>
    <property type="evidence" value="ECO:0007669"/>
    <property type="project" value="InterPro"/>
</dbReference>
<evidence type="ECO:0000313" key="2">
    <source>
        <dbReference type="Proteomes" id="UP000823893"/>
    </source>
</evidence>
<dbReference type="Gene3D" id="3.40.800.10">
    <property type="entry name" value="Ureohydrolase domain"/>
    <property type="match status" value="1"/>
</dbReference>
<dbReference type="EMBL" id="DWWV01000066">
    <property type="protein sequence ID" value="HJC10294.1"/>
    <property type="molecule type" value="Genomic_DNA"/>
</dbReference>
<proteinExistence type="predicted"/>
<name>A0A9D2N520_9FIRM</name>
<dbReference type="AlphaFoldDB" id="A0A9D2N520"/>
<dbReference type="PANTHER" id="PTHR11358:SF41">
    <property type="entry name" value="ARGINASE"/>
    <property type="match status" value="1"/>
</dbReference>
<dbReference type="InterPro" id="IPR023696">
    <property type="entry name" value="Ureohydrolase_dom_sf"/>
</dbReference>
<dbReference type="SUPFAM" id="SSF52768">
    <property type="entry name" value="Arginase/deacetylase"/>
    <property type="match status" value="1"/>
</dbReference>
<comment type="caution">
    <text evidence="1">The sequence shown here is derived from an EMBL/GenBank/DDBJ whole genome shotgun (WGS) entry which is preliminary data.</text>
</comment>
<gene>
    <name evidence="1" type="ORF">H9935_05700</name>
</gene>
<dbReference type="GO" id="GO:0008783">
    <property type="term" value="F:agmatinase activity"/>
    <property type="evidence" value="ECO:0007669"/>
    <property type="project" value="TreeGrafter"/>
</dbReference>
<evidence type="ECO:0000313" key="1">
    <source>
        <dbReference type="EMBL" id="HJC10294.1"/>
    </source>
</evidence>
<accession>A0A9D2N520</accession>
<dbReference type="PANTHER" id="PTHR11358">
    <property type="entry name" value="ARGINASE/AGMATINASE"/>
    <property type="match status" value="1"/>
</dbReference>
<dbReference type="InterPro" id="IPR006035">
    <property type="entry name" value="Ureohydrolase"/>
</dbReference>
<reference evidence="1" key="1">
    <citation type="journal article" date="2021" name="PeerJ">
        <title>Extensive microbial diversity within the chicken gut microbiome revealed by metagenomics and culture.</title>
        <authorList>
            <person name="Gilroy R."/>
            <person name="Ravi A."/>
            <person name="Getino M."/>
            <person name="Pursley I."/>
            <person name="Horton D.L."/>
            <person name="Alikhan N.F."/>
            <person name="Baker D."/>
            <person name="Gharbi K."/>
            <person name="Hall N."/>
            <person name="Watson M."/>
            <person name="Adriaenssens E.M."/>
            <person name="Foster-Nyarko E."/>
            <person name="Jarju S."/>
            <person name="Secka A."/>
            <person name="Antonio M."/>
            <person name="Oren A."/>
            <person name="Chaudhuri R.R."/>
            <person name="La Ragione R."/>
            <person name="Hildebrand F."/>
            <person name="Pallen M.J."/>
        </authorList>
    </citation>
    <scope>NUCLEOTIDE SEQUENCE</scope>
    <source>
        <strain evidence="1">ChiSxjej6B18-287</strain>
    </source>
</reference>